<evidence type="ECO:0000313" key="4">
    <source>
        <dbReference type="Proteomes" id="UP000246464"/>
    </source>
</evidence>
<protein>
    <recommendedName>
        <fullName evidence="2">CBM21 domain-containing protein</fullName>
    </recommendedName>
</protein>
<dbReference type="GO" id="GO:2001069">
    <property type="term" value="F:glycogen binding"/>
    <property type="evidence" value="ECO:0007669"/>
    <property type="project" value="TreeGrafter"/>
</dbReference>
<dbReference type="AlphaFoldDB" id="A0A2U9CIQ5"/>
<feature type="domain" description="CBM21" evidence="2">
    <location>
        <begin position="256"/>
        <end position="363"/>
    </location>
</feature>
<dbReference type="Pfam" id="PF03370">
    <property type="entry name" value="CBM_21"/>
    <property type="match status" value="1"/>
</dbReference>
<dbReference type="EMBL" id="CP026258">
    <property type="protein sequence ID" value="AWP14762.1"/>
    <property type="molecule type" value="Genomic_DNA"/>
</dbReference>
<proteinExistence type="predicted"/>
<evidence type="ECO:0000256" key="1">
    <source>
        <dbReference type="SAM" id="MobiDB-lite"/>
    </source>
</evidence>
<accession>A0A2U9CIQ5</accession>
<feature type="compositionally biased region" description="Gly residues" evidence="1">
    <location>
        <begin position="1"/>
        <end position="11"/>
    </location>
</feature>
<dbReference type="InterPro" id="IPR050782">
    <property type="entry name" value="PP1_regulatory_subunit_3"/>
</dbReference>
<evidence type="ECO:0000259" key="2">
    <source>
        <dbReference type="PROSITE" id="PS51159"/>
    </source>
</evidence>
<dbReference type="Proteomes" id="UP000246464">
    <property type="component" value="Chromosome 16"/>
</dbReference>
<dbReference type="GO" id="GO:0008157">
    <property type="term" value="F:protein phosphatase 1 binding"/>
    <property type="evidence" value="ECO:0007669"/>
    <property type="project" value="TreeGrafter"/>
</dbReference>
<dbReference type="PROSITE" id="PS51159">
    <property type="entry name" value="CBM21"/>
    <property type="match status" value="1"/>
</dbReference>
<feature type="compositionally biased region" description="Basic and acidic residues" evidence="1">
    <location>
        <begin position="60"/>
        <end position="98"/>
    </location>
</feature>
<dbReference type="STRING" id="52904.ENSSMAP00000013394"/>
<sequence>MGGVTDGGGGGEPEENHSGEPEENHSEEPEENHSGEPEENHSGEPEENQRRTTGEPQLRTTEEPEENHSGEPEENHSGEPEENHSGEPEENHSGEPEENQRRTLWYVVLSCCRCEQFPDVLWFVAAEKKICRRSQSQRSRPVMPSDMALPLYLPKEEFVFRTTPSTREPAPRRRHSHCDDRAELQDDAGRSKKQVTFADHRGLSLTRVKVFSQFNDPINIPASVREALSSARCPAAEEDKLVLDFAQPSSDYLLFRQRLETDGVSLERCVLKDEAVTGTVKVKNMSFEKRVKLRVTFDTWSSHTDVDCSYVKDAYPSSYSDTFCFLVSLPELQRHQRVEFAICYEVGGRQYWDSNRGDNYKIVWSSMKRSRTDAGSRRTDSVASGIHFDPYGSPTCSHRILPDWPSYAGYENIGPYY</sequence>
<dbReference type="Gene3D" id="2.60.40.2440">
    <property type="entry name" value="Carbohydrate binding type-21 domain"/>
    <property type="match status" value="1"/>
</dbReference>
<dbReference type="GO" id="GO:0000164">
    <property type="term" value="C:protein phosphatase type 1 complex"/>
    <property type="evidence" value="ECO:0007669"/>
    <property type="project" value="TreeGrafter"/>
</dbReference>
<dbReference type="InterPro" id="IPR038175">
    <property type="entry name" value="CBM21_dom_sf"/>
</dbReference>
<feature type="compositionally biased region" description="Basic and acidic residues" evidence="1">
    <location>
        <begin position="14"/>
        <end position="53"/>
    </location>
</feature>
<dbReference type="PANTHER" id="PTHR12307">
    <property type="entry name" value="PROTEIN PHOSPHATASE 1 REGULATORY SUBUNIT"/>
    <property type="match status" value="1"/>
</dbReference>
<name>A0A2U9CIQ5_SCOMX</name>
<feature type="region of interest" description="Disordered" evidence="1">
    <location>
        <begin position="1"/>
        <end position="98"/>
    </location>
</feature>
<dbReference type="PANTHER" id="PTHR12307:SF13">
    <property type="entry name" value="PROTEIN PHOSPHATASE 1 REGULATORY SUBUNIT 3B"/>
    <property type="match status" value="1"/>
</dbReference>
<dbReference type="GO" id="GO:0005979">
    <property type="term" value="P:regulation of glycogen biosynthetic process"/>
    <property type="evidence" value="ECO:0007669"/>
    <property type="project" value="TreeGrafter"/>
</dbReference>
<organism evidence="3 4">
    <name type="scientific">Scophthalmus maximus</name>
    <name type="common">Turbot</name>
    <name type="synonym">Psetta maxima</name>
    <dbReference type="NCBI Taxonomy" id="52904"/>
    <lineage>
        <taxon>Eukaryota</taxon>
        <taxon>Metazoa</taxon>
        <taxon>Chordata</taxon>
        <taxon>Craniata</taxon>
        <taxon>Vertebrata</taxon>
        <taxon>Euteleostomi</taxon>
        <taxon>Actinopterygii</taxon>
        <taxon>Neopterygii</taxon>
        <taxon>Teleostei</taxon>
        <taxon>Neoteleostei</taxon>
        <taxon>Acanthomorphata</taxon>
        <taxon>Carangaria</taxon>
        <taxon>Pleuronectiformes</taxon>
        <taxon>Pleuronectoidei</taxon>
        <taxon>Scophthalmidae</taxon>
        <taxon>Scophthalmus</taxon>
    </lineage>
</organism>
<keyword evidence="4" id="KW-1185">Reference proteome</keyword>
<evidence type="ECO:0000313" key="3">
    <source>
        <dbReference type="EMBL" id="AWP14762.1"/>
    </source>
</evidence>
<gene>
    <name evidence="3" type="ORF">SMAX5B_006889</name>
</gene>
<reference evidence="3 4" key="1">
    <citation type="submission" date="2017-12" db="EMBL/GenBank/DDBJ databases">
        <title>Integrating genomic resources of turbot (Scophthalmus maximus) in depth evaluation of genetic and physical mapping variation across individuals.</title>
        <authorList>
            <person name="Martinez P."/>
        </authorList>
    </citation>
    <scope>NUCLEOTIDE SEQUENCE [LARGE SCALE GENOMIC DNA]</scope>
</reference>
<dbReference type="InterPro" id="IPR005036">
    <property type="entry name" value="CBM21_dom"/>
</dbReference>